<feature type="transmembrane region" description="Helical" evidence="1">
    <location>
        <begin position="9"/>
        <end position="28"/>
    </location>
</feature>
<evidence type="ECO:0000313" key="3">
    <source>
        <dbReference type="Proteomes" id="UP001151002"/>
    </source>
</evidence>
<dbReference type="EMBL" id="JAPNTZ010000002">
    <property type="protein sequence ID" value="MCY1137461.1"/>
    <property type="molecule type" value="Genomic_DNA"/>
</dbReference>
<proteinExistence type="predicted"/>
<reference evidence="2" key="1">
    <citation type="submission" date="2022-11" db="EMBL/GenBank/DDBJ databases">
        <authorList>
            <person name="Somphong A."/>
            <person name="Phongsopitanun W."/>
        </authorList>
    </citation>
    <scope>NUCLEOTIDE SEQUENCE</scope>
    <source>
        <strain evidence="2">Pm04-4</strain>
    </source>
</reference>
<accession>A0ABT4AT97</accession>
<feature type="transmembrane region" description="Helical" evidence="1">
    <location>
        <begin position="58"/>
        <end position="80"/>
    </location>
</feature>
<evidence type="ECO:0000313" key="2">
    <source>
        <dbReference type="EMBL" id="MCY1137461.1"/>
    </source>
</evidence>
<keyword evidence="1" id="KW-0472">Membrane</keyword>
<feature type="transmembrane region" description="Helical" evidence="1">
    <location>
        <begin position="34"/>
        <end position="51"/>
    </location>
</feature>
<name>A0ABT4AT97_9ACTN</name>
<feature type="transmembrane region" description="Helical" evidence="1">
    <location>
        <begin position="86"/>
        <end position="104"/>
    </location>
</feature>
<sequence length="111" mass="11563">MRLLQWGRIAAAFLSLTTLVFLFVHDSWRPDNLFLVPDLILIVALAVAAVLPDRLARVALPAAFAYSGGVLATSAASYAVEGELGLPSVLGAVLAVALAVLVPARPAGQRS</sequence>
<keyword evidence="3" id="KW-1185">Reference proteome</keyword>
<organism evidence="2 3">
    <name type="scientific">Paractinoplanes pyxinae</name>
    <dbReference type="NCBI Taxonomy" id="2997416"/>
    <lineage>
        <taxon>Bacteria</taxon>
        <taxon>Bacillati</taxon>
        <taxon>Actinomycetota</taxon>
        <taxon>Actinomycetes</taxon>
        <taxon>Micromonosporales</taxon>
        <taxon>Micromonosporaceae</taxon>
        <taxon>Paractinoplanes</taxon>
    </lineage>
</organism>
<gene>
    <name evidence="2" type="ORF">OWR29_05575</name>
</gene>
<keyword evidence="1" id="KW-0812">Transmembrane</keyword>
<protein>
    <submittedName>
        <fullName evidence="2">Uncharacterized protein</fullName>
    </submittedName>
</protein>
<evidence type="ECO:0000256" key="1">
    <source>
        <dbReference type="SAM" id="Phobius"/>
    </source>
</evidence>
<comment type="caution">
    <text evidence="2">The sequence shown here is derived from an EMBL/GenBank/DDBJ whole genome shotgun (WGS) entry which is preliminary data.</text>
</comment>
<dbReference type="Proteomes" id="UP001151002">
    <property type="component" value="Unassembled WGS sequence"/>
</dbReference>
<dbReference type="RefSeq" id="WP_267561409.1">
    <property type="nucleotide sequence ID" value="NZ_JAPNTZ010000002.1"/>
</dbReference>
<keyword evidence="1" id="KW-1133">Transmembrane helix</keyword>